<feature type="compositionally biased region" description="Polar residues" evidence="1">
    <location>
        <begin position="75"/>
        <end position="84"/>
    </location>
</feature>
<dbReference type="PROSITE" id="PS50231">
    <property type="entry name" value="RICIN_B_LECTIN"/>
    <property type="match status" value="3"/>
</dbReference>
<dbReference type="SUPFAM" id="SSF50370">
    <property type="entry name" value="Ricin B-like lectins"/>
    <property type="match status" value="4"/>
</dbReference>
<dbReference type="STRING" id="1862672.BO225_09345"/>
<dbReference type="Proteomes" id="UP000186705">
    <property type="component" value="Unassembled WGS sequence"/>
</dbReference>
<evidence type="ECO:0000313" key="3">
    <source>
        <dbReference type="EMBL" id="OLU44988.1"/>
    </source>
</evidence>
<dbReference type="GeneID" id="78276144"/>
<dbReference type="Pfam" id="PF14200">
    <property type="entry name" value="RicinB_lectin_2"/>
    <property type="match status" value="3"/>
</dbReference>
<reference evidence="3 4" key="1">
    <citation type="submission" date="2016-11" db="EMBL/GenBank/DDBJ databases">
        <title>Description of two novel members of the family Erysipelotrichaceae: Ileibacterium lipovorans gen. nov., sp. nov. and Dubosiella newyorkensis, gen. nov., sp. nov.</title>
        <authorList>
            <person name="Cox L.M."/>
            <person name="Sohn J."/>
            <person name="Tyrrell K.L."/>
            <person name="Citron D.M."/>
            <person name="Lawson P.A."/>
            <person name="Patel N.B."/>
            <person name="Iizumi T."/>
            <person name="Perez-Perez G.I."/>
            <person name="Goldstein E.J."/>
            <person name="Blaser M.J."/>
        </authorList>
    </citation>
    <scope>NUCLEOTIDE SEQUENCE [LARGE SCALE GENOMIC DNA]</scope>
    <source>
        <strain evidence="3 4">NYU-BL-A4</strain>
    </source>
</reference>
<comment type="caution">
    <text evidence="3">The sequence shown here is derived from an EMBL/GenBank/DDBJ whole genome shotgun (WGS) entry which is preliminary data.</text>
</comment>
<dbReference type="AlphaFoldDB" id="A0A1U7NKT3"/>
<dbReference type="InterPro" id="IPR035992">
    <property type="entry name" value="Ricin_B-like_lectins"/>
</dbReference>
<feature type="domain" description="Ricin B lectin" evidence="2">
    <location>
        <begin position="123"/>
        <end position="261"/>
    </location>
</feature>
<dbReference type="Pfam" id="PF18013">
    <property type="entry name" value="Phage_lysozyme2"/>
    <property type="match status" value="1"/>
</dbReference>
<dbReference type="InterPro" id="IPR041219">
    <property type="entry name" value="Phage_lysozyme2"/>
</dbReference>
<accession>A0A1U7NKT3</accession>
<dbReference type="CDD" id="cd00161">
    <property type="entry name" value="beta-trefoil_Ricin-like"/>
    <property type="match status" value="3"/>
</dbReference>
<organism evidence="3 4">
    <name type="scientific">Dubosiella newyorkensis</name>
    <dbReference type="NCBI Taxonomy" id="1862672"/>
    <lineage>
        <taxon>Bacteria</taxon>
        <taxon>Bacillati</taxon>
        <taxon>Bacillota</taxon>
        <taxon>Erysipelotrichia</taxon>
        <taxon>Erysipelotrichales</taxon>
        <taxon>Erysipelotrichaceae</taxon>
        <taxon>Dubosiella</taxon>
    </lineage>
</organism>
<name>A0A1U7NKT3_9FIRM</name>
<feature type="domain" description="Ricin B lectin" evidence="2">
    <location>
        <begin position="283"/>
        <end position="415"/>
    </location>
</feature>
<dbReference type="InterPro" id="IPR000772">
    <property type="entry name" value="Ricin_B_lectin"/>
</dbReference>
<gene>
    <name evidence="3" type="ORF">BO225_09345</name>
</gene>
<evidence type="ECO:0000313" key="4">
    <source>
        <dbReference type="Proteomes" id="UP000186705"/>
    </source>
</evidence>
<dbReference type="Gene3D" id="2.80.10.50">
    <property type="match status" value="6"/>
</dbReference>
<dbReference type="Gene3D" id="1.10.530.10">
    <property type="match status" value="1"/>
</dbReference>
<evidence type="ECO:0000256" key="1">
    <source>
        <dbReference type="SAM" id="MobiDB-lite"/>
    </source>
</evidence>
<dbReference type="OrthoDB" id="9794294at2"/>
<dbReference type="RefSeq" id="WP_076341993.1">
    <property type="nucleotide sequence ID" value="NZ_JBGNFS010000001.1"/>
</dbReference>
<feature type="region of interest" description="Disordered" evidence="1">
    <location>
        <begin position="31"/>
        <end position="102"/>
    </location>
</feature>
<proteinExistence type="predicted"/>
<evidence type="ECO:0000259" key="2">
    <source>
        <dbReference type="SMART" id="SM00458"/>
    </source>
</evidence>
<feature type="domain" description="Ricin B lectin" evidence="2">
    <location>
        <begin position="438"/>
        <end position="576"/>
    </location>
</feature>
<dbReference type="SMART" id="SM00458">
    <property type="entry name" value="RICIN"/>
    <property type="match status" value="3"/>
</dbReference>
<feature type="compositionally biased region" description="Acidic residues" evidence="1">
    <location>
        <begin position="85"/>
        <end position="102"/>
    </location>
</feature>
<sequence length="745" mass="83589">MDKQKLITFTSALSGVVLGTTAMITQLKAEEIKTHPSNSPIEQEFDTTEASQEVQDQYALEEESTETKNEKKSSFVSELDSNASLEEEGQEESIENNEDEIPNEEIQDLKIAGAGANQLLQDGDYTIQSAVDQKYVVDVSGGGKQNGQNIQIYENNDTAAQIWKVRYDQKDGTYSFWNAGSGKVLDVTGALIQSGTNIQQYEWNGTKAQKWILTPTTAGFKITSALHADYVLDLYGGYATNTSNLQLYKSNNTKAQRWNFLHYISKEETLKDLAIKNVKTLVDGDYTISNVTNNYVLSVENGQNKNGANVDLEKNYNFSSQVWRVNHDQNGFITFTNLGTGKVLDVLGAQTNNGNNVQLYSNNGTRAQKWVAIKSGNNYQIVSALDPYILLTNSNMNSTIYGNKGNHASQTWTFIKAESLRTRIDRLASKNKNTISDGYYTIHTNLDPNFVLDVSNASKENGANIQLYTSNNTFAQQFRVLNDNRGYVTIQNINSGKLLTAASAVKNMTNVIQNELNKSSYLDKWILIKNTNGTISIVSAENDAFVLDVTAALGMNGTNIQLYESNGTKAQQFTFKQVANDALWISTNNYLTISQMEHNATLVWNFFKNQGWTPNAVSAILGNMQAESNINPGLWEGREENNLDRGFGLVQWTPATNVINWLIERGYSITSGYGQCAKILDEYQYGGQYYATKEYPLNFYQFVNSKETPEYLALAFLNNYERPYNRNQPQRSVYARNWYNFITKL</sequence>
<dbReference type="EMBL" id="MPKA01000090">
    <property type="protein sequence ID" value="OLU44988.1"/>
    <property type="molecule type" value="Genomic_DNA"/>
</dbReference>
<protein>
    <recommendedName>
        <fullName evidence="2">Ricin B lectin domain-containing protein</fullName>
    </recommendedName>
</protein>
<keyword evidence="4" id="KW-1185">Reference proteome</keyword>